<dbReference type="GO" id="GO:0006995">
    <property type="term" value="P:cellular response to nitrogen starvation"/>
    <property type="evidence" value="ECO:0007669"/>
    <property type="project" value="UniProtKB-ARBA"/>
</dbReference>
<dbReference type="InterPro" id="IPR033250">
    <property type="entry name" value="CEP"/>
</dbReference>
<proteinExistence type="inferred from homology"/>
<evidence type="ECO:0008006" key="12">
    <source>
        <dbReference type="Google" id="ProtNLM"/>
    </source>
</evidence>
<evidence type="ECO:0000256" key="7">
    <source>
        <dbReference type="ARBA" id="ARBA00023278"/>
    </source>
</evidence>
<feature type="region of interest" description="Disordered" evidence="8">
    <location>
        <begin position="195"/>
        <end position="291"/>
    </location>
</feature>
<keyword evidence="11" id="KW-1185">Reference proteome</keyword>
<evidence type="ECO:0000256" key="5">
    <source>
        <dbReference type="ARBA" id="ARBA00022702"/>
    </source>
</evidence>
<organism evidence="10 11">
    <name type="scientific">Rhododendron griersonianum</name>
    <dbReference type="NCBI Taxonomy" id="479676"/>
    <lineage>
        <taxon>Eukaryota</taxon>
        <taxon>Viridiplantae</taxon>
        <taxon>Streptophyta</taxon>
        <taxon>Embryophyta</taxon>
        <taxon>Tracheophyta</taxon>
        <taxon>Spermatophyta</taxon>
        <taxon>Magnoliopsida</taxon>
        <taxon>eudicotyledons</taxon>
        <taxon>Gunneridae</taxon>
        <taxon>Pentapetalae</taxon>
        <taxon>asterids</taxon>
        <taxon>Ericales</taxon>
        <taxon>Ericaceae</taxon>
        <taxon>Ericoideae</taxon>
        <taxon>Rhodoreae</taxon>
        <taxon>Rhododendron</taxon>
    </lineage>
</organism>
<dbReference type="GO" id="GO:1902025">
    <property type="term" value="P:nitrate import"/>
    <property type="evidence" value="ECO:0007669"/>
    <property type="project" value="TreeGrafter"/>
</dbReference>
<evidence type="ECO:0000256" key="1">
    <source>
        <dbReference type="ARBA" id="ARBA00004271"/>
    </source>
</evidence>
<dbReference type="PANTHER" id="PTHR33348:SF44">
    <property type="entry name" value="PRECURSOR OF CEP6"/>
    <property type="match status" value="1"/>
</dbReference>
<dbReference type="GO" id="GO:0048364">
    <property type="term" value="P:root development"/>
    <property type="evidence" value="ECO:0007669"/>
    <property type="project" value="InterPro"/>
</dbReference>
<dbReference type="EMBL" id="JACTNZ010000008">
    <property type="protein sequence ID" value="KAG5535655.1"/>
    <property type="molecule type" value="Genomic_DNA"/>
</dbReference>
<feature type="chain" id="PRO_5043989182" description="Precursor of CEP9" evidence="9">
    <location>
        <begin position="27"/>
        <end position="291"/>
    </location>
</feature>
<evidence type="ECO:0000256" key="9">
    <source>
        <dbReference type="SAM" id="SignalP"/>
    </source>
</evidence>
<evidence type="ECO:0000256" key="6">
    <source>
        <dbReference type="ARBA" id="ARBA00022729"/>
    </source>
</evidence>
<feature type="region of interest" description="Disordered" evidence="8">
    <location>
        <begin position="81"/>
        <end position="105"/>
    </location>
</feature>
<keyword evidence="6 9" id="KW-0732">Signal</keyword>
<comment type="subcellular location">
    <subcellularLocation>
        <location evidence="1">Secreted</location>
        <location evidence="1">Extracellular space</location>
        <location evidence="1">Apoplast</location>
    </subcellularLocation>
</comment>
<keyword evidence="5" id="KW-0372">Hormone</keyword>
<dbReference type="GO" id="GO:1901371">
    <property type="term" value="P:regulation of leaf morphogenesis"/>
    <property type="evidence" value="ECO:0007669"/>
    <property type="project" value="TreeGrafter"/>
</dbReference>
<comment type="caution">
    <text evidence="10">The sequence shown here is derived from an EMBL/GenBank/DDBJ whole genome shotgun (WGS) entry which is preliminary data.</text>
</comment>
<evidence type="ECO:0000256" key="8">
    <source>
        <dbReference type="SAM" id="MobiDB-lite"/>
    </source>
</evidence>
<keyword evidence="7" id="KW-0379">Hydroxylation</keyword>
<evidence type="ECO:0000313" key="11">
    <source>
        <dbReference type="Proteomes" id="UP000823749"/>
    </source>
</evidence>
<dbReference type="GO" id="GO:2000280">
    <property type="term" value="P:regulation of root development"/>
    <property type="evidence" value="ECO:0007669"/>
    <property type="project" value="TreeGrafter"/>
</dbReference>
<accession>A0AAV6J8Z0</accession>
<keyword evidence="4" id="KW-0964">Secreted</keyword>
<comment type="similarity">
    <text evidence="2">Belongs to the C-terminally encoded plant signaling peptide (CEP) family.</text>
</comment>
<gene>
    <name evidence="10" type="ORF">RHGRI_023422</name>
</gene>
<sequence>MAQIKFAVASFLFVSILLMCTRSSEGRNLKLLGEHAFPKQISCGMIFKAELKKTADKNSNLHGENSNRTQYTKEIGQMAPMQPTAQSQGVDKSLPPPSPAHVDDFRPTAPGQKIVLFRLVGILQLNGSIHPSAEWKSESLTGRITQTFPSLLMASSQPTFVCAMLLILIACNGTLFTEGRKLKSKGFEEPVEAYTDDFRPTTPGSSPGVGHSQTLGSDESVAEDKDDFRPTTPGSSPGVGHSFETKKDDVQSDTQSKGTGVGHSMGGNENDFRPTGPGHSPGVGHAFKPQT</sequence>
<dbReference type="PANTHER" id="PTHR33348">
    <property type="entry name" value="PRECURSOR OF CEP5"/>
    <property type="match status" value="1"/>
</dbReference>
<evidence type="ECO:0000256" key="4">
    <source>
        <dbReference type="ARBA" id="ARBA00022525"/>
    </source>
</evidence>
<dbReference type="AlphaFoldDB" id="A0AAV6J8Z0"/>
<protein>
    <recommendedName>
        <fullName evidence="12">Precursor of CEP9</fullName>
    </recommendedName>
</protein>
<evidence type="ECO:0000256" key="2">
    <source>
        <dbReference type="ARBA" id="ARBA00008963"/>
    </source>
</evidence>
<evidence type="ECO:0000256" key="3">
    <source>
        <dbReference type="ARBA" id="ARBA00022523"/>
    </source>
</evidence>
<dbReference type="Proteomes" id="UP000823749">
    <property type="component" value="Chromosome 8"/>
</dbReference>
<dbReference type="GO" id="GO:0048046">
    <property type="term" value="C:apoplast"/>
    <property type="evidence" value="ECO:0007669"/>
    <property type="project" value="UniProtKB-SubCell"/>
</dbReference>
<evidence type="ECO:0000313" key="10">
    <source>
        <dbReference type="EMBL" id="KAG5535655.1"/>
    </source>
</evidence>
<reference evidence="10" key="1">
    <citation type="submission" date="2020-08" db="EMBL/GenBank/DDBJ databases">
        <title>Plant Genome Project.</title>
        <authorList>
            <person name="Zhang R.-G."/>
        </authorList>
    </citation>
    <scope>NUCLEOTIDE SEQUENCE</scope>
    <source>
        <strain evidence="10">WSP0</strain>
        <tissue evidence="10">Leaf</tissue>
    </source>
</reference>
<dbReference type="GO" id="GO:0005179">
    <property type="term" value="F:hormone activity"/>
    <property type="evidence" value="ECO:0007669"/>
    <property type="project" value="UniProtKB-KW"/>
</dbReference>
<feature type="signal peptide" evidence="9">
    <location>
        <begin position="1"/>
        <end position="26"/>
    </location>
</feature>
<keyword evidence="3" id="KW-0052">Apoplast</keyword>
<name>A0AAV6J8Z0_9ERIC</name>